<name>A0AAP0IPR8_9MAGN</name>
<gene>
    <name evidence="2" type="ORF">Scep_017058</name>
</gene>
<comment type="caution">
    <text evidence="2">The sequence shown here is derived from an EMBL/GenBank/DDBJ whole genome shotgun (WGS) entry which is preliminary data.</text>
</comment>
<dbReference type="EMBL" id="JBBNAG010000007">
    <property type="protein sequence ID" value="KAK9118965.1"/>
    <property type="molecule type" value="Genomic_DNA"/>
</dbReference>
<feature type="region of interest" description="Disordered" evidence="1">
    <location>
        <begin position="142"/>
        <end position="214"/>
    </location>
</feature>
<protein>
    <submittedName>
        <fullName evidence="2">Uncharacterized protein</fullName>
    </submittedName>
</protein>
<keyword evidence="3" id="KW-1185">Reference proteome</keyword>
<proteinExistence type="predicted"/>
<accession>A0AAP0IPR8</accession>
<organism evidence="2 3">
    <name type="scientific">Stephania cephalantha</name>
    <dbReference type="NCBI Taxonomy" id="152367"/>
    <lineage>
        <taxon>Eukaryota</taxon>
        <taxon>Viridiplantae</taxon>
        <taxon>Streptophyta</taxon>
        <taxon>Embryophyta</taxon>
        <taxon>Tracheophyta</taxon>
        <taxon>Spermatophyta</taxon>
        <taxon>Magnoliopsida</taxon>
        <taxon>Ranunculales</taxon>
        <taxon>Menispermaceae</taxon>
        <taxon>Menispermoideae</taxon>
        <taxon>Cissampelideae</taxon>
        <taxon>Stephania</taxon>
    </lineage>
</organism>
<sequence>MHLMAHEYQHHLYSNIKGFVARHALDVICKEARTVSDGVGLDKAIYGCVLRATLGLACAHEIALHSLDDSPIIFDKVHLYWKKLNMTIDPSLNGELDYLYQVQMERVEAKYKNSGPDMRAKIIQKLREITCPTSTIISAPEEKITTKGRSKNNKMHLSKRMSKSKRARVDNSTKRTPSAFEYAEAKAVQESVTRVSKRSKPSQNSQQSQPSQGT</sequence>
<evidence type="ECO:0000256" key="1">
    <source>
        <dbReference type="SAM" id="MobiDB-lite"/>
    </source>
</evidence>
<reference evidence="2 3" key="1">
    <citation type="submission" date="2024-01" db="EMBL/GenBank/DDBJ databases">
        <title>Genome assemblies of Stephania.</title>
        <authorList>
            <person name="Yang L."/>
        </authorList>
    </citation>
    <scope>NUCLEOTIDE SEQUENCE [LARGE SCALE GENOMIC DNA]</scope>
    <source>
        <strain evidence="2">JXDWG</strain>
        <tissue evidence="2">Leaf</tissue>
    </source>
</reference>
<feature type="compositionally biased region" description="Basic residues" evidence="1">
    <location>
        <begin position="146"/>
        <end position="166"/>
    </location>
</feature>
<feature type="compositionally biased region" description="Low complexity" evidence="1">
    <location>
        <begin position="201"/>
        <end position="214"/>
    </location>
</feature>
<dbReference type="Proteomes" id="UP001419268">
    <property type="component" value="Unassembled WGS sequence"/>
</dbReference>
<evidence type="ECO:0000313" key="3">
    <source>
        <dbReference type="Proteomes" id="UP001419268"/>
    </source>
</evidence>
<dbReference type="AlphaFoldDB" id="A0AAP0IPR8"/>
<evidence type="ECO:0000313" key="2">
    <source>
        <dbReference type="EMBL" id="KAK9118965.1"/>
    </source>
</evidence>